<keyword evidence="1" id="KW-1133">Transmembrane helix</keyword>
<dbReference type="Gene3D" id="3.40.50.10140">
    <property type="entry name" value="Toll/interleukin-1 receptor homology (TIR) domain"/>
    <property type="match status" value="1"/>
</dbReference>
<feature type="transmembrane region" description="Helical" evidence="1">
    <location>
        <begin position="548"/>
        <end position="570"/>
    </location>
</feature>
<reference evidence="3" key="1">
    <citation type="submission" date="2021-05" db="EMBL/GenBank/DDBJ databases">
        <authorList>
            <person name="Pietrasiak N."/>
            <person name="Ward R."/>
            <person name="Stajich J.E."/>
            <person name="Kurbessoian T."/>
        </authorList>
    </citation>
    <scope>NUCLEOTIDE SEQUENCE</scope>
    <source>
        <strain evidence="3">GSE-NOS-MK-12-04C</strain>
    </source>
</reference>
<feature type="transmembrane region" description="Helical" evidence="1">
    <location>
        <begin position="174"/>
        <end position="197"/>
    </location>
</feature>
<proteinExistence type="predicted"/>
<dbReference type="EMBL" id="JAHHGZ010000039">
    <property type="protein sequence ID" value="MBW4671095.1"/>
    <property type="molecule type" value="Genomic_DNA"/>
</dbReference>
<comment type="caution">
    <text evidence="3">The sequence shown here is derived from an EMBL/GenBank/DDBJ whole genome shotgun (WGS) entry which is preliminary data.</text>
</comment>
<accession>A0A951QUN5</accession>
<protein>
    <submittedName>
        <fullName evidence="3">CHASE2 domain-containing protein</fullName>
    </submittedName>
</protein>
<feature type="transmembrane region" description="Helical" evidence="1">
    <location>
        <begin position="524"/>
        <end position="541"/>
    </location>
</feature>
<evidence type="ECO:0000256" key="1">
    <source>
        <dbReference type="SAM" id="Phobius"/>
    </source>
</evidence>
<reference evidence="3" key="2">
    <citation type="journal article" date="2022" name="Microbiol. Resour. Announc.">
        <title>Metagenome Sequencing to Explore Phylogenomics of Terrestrial Cyanobacteria.</title>
        <authorList>
            <person name="Ward R.D."/>
            <person name="Stajich J.E."/>
            <person name="Johansen J.R."/>
            <person name="Huntemann M."/>
            <person name="Clum A."/>
            <person name="Foster B."/>
            <person name="Foster B."/>
            <person name="Roux S."/>
            <person name="Palaniappan K."/>
            <person name="Varghese N."/>
            <person name="Mukherjee S."/>
            <person name="Reddy T.B.K."/>
            <person name="Daum C."/>
            <person name="Copeland A."/>
            <person name="Chen I.A."/>
            <person name="Ivanova N.N."/>
            <person name="Kyrpides N.C."/>
            <person name="Shapiro N."/>
            <person name="Eloe-Fadrosh E.A."/>
            <person name="Pietrasiak N."/>
        </authorList>
    </citation>
    <scope>NUCLEOTIDE SEQUENCE</scope>
    <source>
        <strain evidence="3">GSE-NOS-MK-12-04C</strain>
    </source>
</reference>
<dbReference type="Pfam" id="PF05226">
    <property type="entry name" value="CHASE2"/>
    <property type="match status" value="1"/>
</dbReference>
<sequence length="608" mass="68622">MLKVVPRESIEIFFSYSQEDSKLRDKLANHLSILKRQKVITDWHEGEISAGQVSADEIEKHLNSARIILLLISSDFLASEKLWQRDVTLAMKRHDAEEACVIPVLLRPCEWKSAQFGGLQALPKNEEAITSWQNQDEAFKEVAKEIREAIEAKSDYISIPRTSKRLFKIPWRSLRTTVFTSVPITLLVIVMRVMGIFEASELLFFNRMMRNQQAENKDSKLLLVEITDDDREYYRSDKNKKKYGSAENGASLPDKVILELLNKLIEKKPRVIGLDISRDFSAKDELAALFKKDTEKSKLLIFVCKFPSGNDKGVAPPGDIPIEQVGLSDLLEESDGVIRRQLITMGTPETTSSKCRNKEKKEMESFSFKVAQKYLAKDNKPYSKPNKDDSFKSGNTVLQPLDSLRQGGYNKKGDSFDGYQILLNYRSLKESGQPSPQNIALKINVQGVLNGLISKDQVEDKIVLIGTPINSFDKKFHTPFSSGGSDPQMWGLYIQAQMVSQLVSAVSDESPRPLLKAGFITDEILLILIGSVVGSILPQLYKQSKYFLFLLGGTYVFCILSFCFICFLFFSLSTKYWIPLFSPTCAFTLSLGGVIILVELQSPKKIKL</sequence>
<dbReference type="GO" id="GO:0007165">
    <property type="term" value="P:signal transduction"/>
    <property type="evidence" value="ECO:0007669"/>
    <property type="project" value="InterPro"/>
</dbReference>
<organism evidence="3 4">
    <name type="scientific">Cyanomargarita calcarea GSE-NOS-MK-12-04C</name>
    <dbReference type="NCBI Taxonomy" id="2839659"/>
    <lineage>
        <taxon>Bacteria</taxon>
        <taxon>Bacillati</taxon>
        <taxon>Cyanobacteriota</taxon>
        <taxon>Cyanophyceae</taxon>
        <taxon>Nostocales</taxon>
        <taxon>Cyanomargaritaceae</taxon>
        <taxon>Cyanomargarita</taxon>
    </lineage>
</organism>
<feature type="transmembrane region" description="Helical" evidence="1">
    <location>
        <begin position="576"/>
        <end position="598"/>
    </location>
</feature>
<dbReference type="InterPro" id="IPR000157">
    <property type="entry name" value="TIR_dom"/>
</dbReference>
<dbReference type="SMART" id="SM00255">
    <property type="entry name" value="TIR"/>
    <property type="match status" value="1"/>
</dbReference>
<dbReference type="InterPro" id="IPR035897">
    <property type="entry name" value="Toll_tir_struct_dom_sf"/>
</dbReference>
<dbReference type="InterPro" id="IPR007890">
    <property type="entry name" value="CHASE2"/>
</dbReference>
<dbReference type="SMART" id="SM01080">
    <property type="entry name" value="CHASE2"/>
    <property type="match status" value="1"/>
</dbReference>
<dbReference type="SUPFAM" id="SSF52200">
    <property type="entry name" value="Toll/Interleukin receptor TIR domain"/>
    <property type="match status" value="1"/>
</dbReference>
<keyword evidence="1" id="KW-0812">Transmembrane</keyword>
<evidence type="ECO:0000313" key="4">
    <source>
        <dbReference type="Proteomes" id="UP000729701"/>
    </source>
</evidence>
<evidence type="ECO:0000313" key="3">
    <source>
        <dbReference type="EMBL" id="MBW4671095.1"/>
    </source>
</evidence>
<keyword evidence="1" id="KW-0472">Membrane</keyword>
<evidence type="ECO:0000259" key="2">
    <source>
        <dbReference type="PROSITE" id="PS50104"/>
    </source>
</evidence>
<gene>
    <name evidence="3" type="ORF">KME60_27645</name>
</gene>
<dbReference type="AlphaFoldDB" id="A0A951QUN5"/>
<dbReference type="PROSITE" id="PS50104">
    <property type="entry name" value="TIR"/>
    <property type="match status" value="1"/>
</dbReference>
<feature type="domain" description="TIR" evidence="2">
    <location>
        <begin position="8"/>
        <end position="150"/>
    </location>
</feature>
<name>A0A951QUN5_9CYAN</name>
<dbReference type="Pfam" id="PF13676">
    <property type="entry name" value="TIR_2"/>
    <property type="match status" value="1"/>
</dbReference>
<dbReference type="Proteomes" id="UP000729701">
    <property type="component" value="Unassembled WGS sequence"/>
</dbReference>